<comment type="similarity">
    <text evidence="1">Belongs to the peptidase C48 family.</text>
</comment>
<dbReference type="Gene3D" id="1.10.418.20">
    <property type="match status" value="1"/>
</dbReference>
<dbReference type="Pfam" id="PF02902">
    <property type="entry name" value="Peptidase_C48"/>
    <property type="match status" value="1"/>
</dbReference>
<dbReference type="Proteomes" id="UP001476247">
    <property type="component" value="Unassembled WGS sequence"/>
</dbReference>
<keyword evidence="2" id="KW-0645">Protease</keyword>
<gene>
    <name evidence="5" type="ORF">HPULCUR_003441</name>
</gene>
<keyword evidence="6" id="KW-1185">Reference proteome</keyword>
<dbReference type="EMBL" id="BAABUJ010000009">
    <property type="protein sequence ID" value="GAA5798043.1"/>
    <property type="molecule type" value="Genomic_DNA"/>
</dbReference>
<dbReference type="InterPro" id="IPR003653">
    <property type="entry name" value="Peptidase_C48_C"/>
</dbReference>
<accession>A0ABP9XTF4</accession>
<comment type="caution">
    <text evidence="5">The sequence shown here is derived from an EMBL/GenBank/DDBJ whole genome shotgun (WGS) entry which is preliminary data.</text>
</comment>
<dbReference type="InterPro" id="IPR038765">
    <property type="entry name" value="Papain-like_cys_pep_sf"/>
</dbReference>
<reference evidence="5 6" key="1">
    <citation type="submission" date="2024-04" db="EMBL/GenBank/DDBJ databases">
        <title>genome sequences of Mucor flavus KT1a and Helicostylum pulchrum KT1b strains isolation_sourced from the surface of a dry-aged beef.</title>
        <authorList>
            <person name="Toyotome T."/>
            <person name="Hosono M."/>
            <person name="Torimaru M."/>
            <person name="Fukuda K."/>
            <person name="Mikami N."/>
        </authorList>
    </citation>
    <scope>NUCLEOTIDE SEQUENCE [LARGE SCALE GENOMIC DNA]</scope>
    <source>
        <strain evidence="5 6">KT1b</strain>
    </source>
</reference>
<evidence type="ECO:0000313" key="6">
    <source>
        <dbReference type="Proteomes" id="UP001476247"/>
    </source>
</evidence>
<evidence type="ECO:0000256" key="2">
    <source>
        <dbReference type="ARBA" id="ARBA00022670"/>
    </source>
</evidence>
<evidence type="ECO:0000313" key="5">
    <source>
        <dbReference type="EMBL" id="GAA5798043.1"/>
    </source>
</evidence>
<sequence length="106" mass="12516">MDSWKRECYNSVDIVKEFLKQKFGAEQEGDIEEIDIPQQTNAYDCGLYAIRSAELFMTELAPYYISLILDQENKITSDHEIYEKVELLTRSQIVRYFIGILKKEHD</sequence>
<dbReference type="SUPFAM" id="SSF54001">
    <property type="entry name" value="Cysteine proteinases"/>
    <property type="match status" value="1"/>
</dbReference>
<protein>
    <recommendedName>
        <fullName evidence="4">Ubiquitin-like protease family profile domain-containing protein</fullName>
    </recommendedName>
</protein>
<keyword evidence="3" id="KW-0378">Hydrolase</keyword>
<feature type="domain" description="Ubiquitin-like protease family profile" evidence="4">
    <location>
        <begin position="14"/>
        <end position="60"/>
    </location>
</feature>
<evidence type="ECO:0000259" key="4">
    <source>
        <dbReference type="Pfam" id="PF02902"/>
    </source>
</evidence>
<name>A0ABP9XTF4_9FUNG</name>
<organism evidence="5 6">
    <name type="scientific">Helicostylum pulchrum</name>
    <dbReference type="NCBI Taxonomy" id="562976"/>
    <lineage>
        <taxon>Eukaryota</taxon>
        <taxon>Fungi</taxon>
        <taxon>Fungi incertae sedis</taxon>
        <taxon>Mucoromycota</taxon>
        <taxon>Mucoromycotina</taxon>
        <taxon>Mucoromycetes</taxon>
        <taxon>Mucorales</taxon>
        <taxon>Mucorineae</taxon>
        <taxon>Mucoraceae</taxon>
        <taxon>Helicostylum</taxon>
    </lineage>
</organism>
<proteinExistence type="inferred from homology"/>
<evidence type="ECO:0000256" key="3">
    <source>
        <dbReference type="ARBA" id="ARBA00022801"/>
    </source>
</evidence>
<evidence type="ECO:0000256" key="1">
    <source>
        <dbReference type="ARBA" id="ARBA00005234"/>
    </source>
</evidence>